<dbReference type="Gene3D" id="3.40.50.11810">
    <property type="match status" value="1"/>
</dbReference>
<dbReference type="EMBL" id="VDCI01000006">
    <property type="protein sequence ID" value="TNJ36325.1"/>
    <property type="molecule type" value="Genomic_DNA"/>
</dbReference>
<dbReference type="RefSeq" id="WP_139626687.1">
    <property type="nucleotide sequence ID" value="NZ_VDCI01000006.1"/>
</dbReference>
<reference evidence="3 4" key="1">
    <citation type="submission" date="2019-05" db="EMBL/GenBank/DDBJ databases">
        <title>Draft Whole-Genome sequence of the green sulfur bacterium Prosthecochloris vibrioformis DSM 260.</title>
        <authorList>
            <person name="Meyer T.E."/>
            <person name="Kyndt J.A."/>
        </authorList>
    </citation>
    <scope>NUCLEOTIDE SEQUENCE [LARGE SCALE GENOMIC DNA]</scope>
    <source>
        <strain evidence="3 4">DSM 260</strain>
    </source>
</reference>
<keyword evidence="4" id="KW-1185">Reference proteome</keyword>
<dbReference type="InterPro" id="IPR004017">
    <property type="entry name" value="Cys_rich_dom"/>
</dbReference>
<dbReference type="Pfam" id="PF02754">
    <property type="entry name" value="CCG"/>
    <property type="match status" value="2"/>
</dbReference>
<sequence>MKRYAYYLSCINEAMTKEVDRSIDLWQKDLDIEFVKMHESVCCGGSNLDYVSPKHFALVNARNIAMAEKLGLDLVTSCNTCLLTIRSAKQKLDASPELRDEVNGILKKEGLEYKGTSEVRHLLWVLVEDVGLDTLRQKVKVPLSNYKIAPFYGCHILRPSTVLGKDNPLEPTTLDLVIDALGGKTIEYEHKNKCCGFHTLLVAEEESLNVAAEALKEAIDRNADFIVTPCPLCHTVLDGYQSKALKQANINKSIPVFHLSEMVGLALGYTPRQLGIKRHIVGGKA</sequence>
<protein>
    <submittedName>
        <fullName evidence="3">Succinate dehydrogenase</fullName>
    </submittedName>
</protein>
<dbReference type="PANTHER" id="PTHR42947">
    <property type="entry name" value="COB--COM HETERODISULFIDE REDUCTASE SUBUNIT B 1"/>
    <property type="match status" value="1"/>
</dbReference>
<feature type="domain" description="Cysteine-rich" evidence="2">
    <location>
        <begin position="149"/>
        <end position="238"/>
    </location>
</feature>
<dbReference type="AlphaFoldDB" id="A0A5C4RZ58"/>
<dbReference type="GO" id="GO:0016491">
    <property type="term" value="F:oxidoreductase activity"/>
    <property type="evidence" value="ECO:0007669"/>
    <property type="project" value="UniProtKB-KW"/>
</dbReference>
<evidence type="ECO:0000256" key="1">
    <source>
        <dbReference type="ARBA" id="ARBA00023002"/>
    </source>
</evidence>
<gene>
    <name evidence="3" type="ORF">FGF68_07550</name>
</gene>
<keyword evidence="1" id="KW-0560">Oxidoreductase</keyword>
<evidence type="ECO:0000313" key="3">
    <source>
        <dbReference type="EMBL" id="TNJ36325.1"/>
    </source>
</evidence>
<evidence type="ECO:0000259" key="2">
    <source>
        <dbReference type="Pfam" id="PF02754"/>
    </source>
</evidence>
<dbReference type="Gene3D" id="1.20.1050.140">
    <property type="match status" value="1"/>
</dbReference>
<organism evidence="3 4">
    <name type="scientific">Prosthecochloris vibrioformis</name>
    <name type="common">Chlorobium vibrioforme</name>
    <dbReference type="NCBI Taxonomy" id="1098"/>
    <lineage>
        <taxon>Bacteria</taxon>
        <taxon>Pseudomonadati</taxon>
        <taxon>Chlorobiota</taxon>
        <taxon>Chlorobiia</taxon>
        <taxon>Chlorobiales</taxon>
        <taxon>Chlorobiaceae</taxon>
        <taxon>Prosthecochloris</taxon>
    </lineage>
</organism>
<accession>A0A5C4RZ58</accession>
<name>A0A5C4RZ58_PROVB</name>
<proteinExistence type="predicted"/>
<comment type="caution">
    <text evidence="3">The sequence shown here is derived from an EMBL/GenBank/DDBJ whole genome shotgun (WGS) entry which is preliminary data.</text>
</comment>
<feature type="domain" description="Cysteine-rich" evidence="2">
    <location>
        <begin position="4"/>
        <end position="86"/>
    </location>
</feature>
<evidence type="ECO:0000313" key="4">
    <source>
        <dbReference type="Proteomes" id="UP000309544"/>
    </source>
</evidence>
<dbReference type="PANTHER" id="PTHR42947:SF1">
    <property type="entry name" value="COB--COM HETERODISULFIDE REDUCTASE SUBUNIT B 1"/>
    <property type="match status" value="1"/>
</dbReference>
<dbReference type="InterPro" id="IPR051278">
    <property type="entry name" value="HdrB/HdrD_reductase"/>
</dbReference>
<dbReference type="Proteomes" id="UP000309544">
    <property type="component" value="Unassembled WGS sequence"/>
</dbReference>